<evidence type="ECO:0000256" key="2">
    <source>
        <dbReference type="ARBA" id="ARBA00022729"/>
    </source>
</evidence>
<dbReference type="EMBL" id="JABUFE010000003">
    <property type="protein sequence ID" value="NSX54427.1"/>
    <property type="molecule type" value="Genomic_DNA"/>
</dbReference>
<gene>
    <name evidence="3" type="ORF">HRQ87_06390</name>
</gene>
<proteinExistence type="inferred from homology"/>
<comment type="caution">
    <text evidence="3">The sequence shown here is derived from an EMBL/GenBank/DDBJ whole genome shotgun (WGS) entry which is preliminary data.</text>
</comment>
<protein>
    <submittedName>
        <fullName evidence="3">VacJ family lipoprotein</fullName>
    </submittedName>
</protein>
<evidence type="ECO:0000313" key="4">
    <source>
        <dbReference type="Proteomes" id="UP000777935"/>
    </source>
</evidence>
<dbReference type="Proteomes" id="UP000777935">
    <property type="component" value="Unassembled WGS sequence"/>
</dbReference>
<organism evidence="3 4">
    <name type="scientific">Parasulfitobacter algicola</name>
    <dbReference type="NCBI Taxonomy" id="2614809"/>
    <lineage>
        <taxon>Bacteria</taxon>
        <taxon>Pseudomonadati</taxon>
        <taxon>Pseudomonadota</taxon>
        <taxon>Alphaproteobacteria</taxon>
        <taxon>Rhodobacterales</taxon>
        <taxon>Roseobacteraceae</taxon>
        <taxon>Parasulfitobacter</taxon>
    </lineage>
</organism>
<keyword evidence="4" id="KW-1185">Reference proteome</keyword>
<reference evidence="3 4" key="1">
    <citation type="submission" date="2020-06" db="EMBL/GenBank/DDBJ databases">
        <title>Sulfitobacter algicola sp. nov., isolated from green algae.</title>
        <authorList>
            <person name="Wang C."/>
        </authorList>
    </citation>
    <scope>NUCLEOTIDE SEQUENCE [LARGE SCALE GENOMIC DNA]</scope>
    <source>
        <strain evidence="3 4">1151</strain>
    </source>
</reference>
<dbReference type="PANTHER" id="PTHR30035">
    <property type="entry name" value="LIPOPROTEIN VACJ-RELATED"/>
    <property type="match status" value="1"/>
</dbReference>
<dbReference type="PRINTS" id="PR01805">
    <property type="entry name" value="VACJLIPOPROT"/>
</dbReference>
<dbReference type="PROSITE" id="PS51257">
    <property type="entry name" value="PROKAR_LIPOPROTEIN"/>
    <property type="match status" value="1"/>
</dbReference>
<keyword evidence="3" id="KW-0449">Lipoprotein</keyword>
<dbReference type="PANTHER" id="PTHR30035:SF3">
    <property type="entry name" value="INTERMEMBRANE PHOSPHOLIPID TRANSPORT SYSTEM LIPOPROTEIN MLAA"/>
    <property type="match status" value="1"/>
</dbReference>
<name>A0ABX2IUA6_9RHOB</name>
<comment type="similarity">
    <text evidence="1">Belongs to the MlaA family.</text>
</comment>
<dbReference type="InterPro" id="IPR007428">
    <property type="entry name" value="MlaA"/>
</dbReference>
<evidence type="ECO:0000256" key="1">
    <source>
        <dbReference type="ARBA" id="ARBA00010634"/>
    </source>
</evidence>
<sequence length="253" mass="27456">MQFIDFKAGRVFFAAILGLSVAGCSVPDQPTEIHDPYESTNRRVHDFNRNLDRTIVRPISEVYGEGVPGRAQQGISNFAANASLPSAFVNAILQGDIEGAGQNGFRFVVNTLIGFAGILDPATEMGIPEESADFGETLAVWGAAEGAYVELPVLGPSTQRDAAGRIVDIFTNPLSYALEAPVNALPPIAGAASRFGDRYRFSDTIDSVLYESADSYAQARLLYLQSRRFEVGQTNDDALIDPYEDPYDTVYDE</sequence>
<accession>A0ABX2IUA6</accession>
<keyword evidence="2" id="KW-0732">Signal</keyword>
<dbReference type="RefSeq" id="WP_174136466.1">
    <property type="nucleotide sequence ID" value="NZ_JABUFE010000003.1"/>
</dbReference>
<dbReference type="Pfam" id="PF04333">
    <property type="entry name" value="MlaA"/>
    <property type="match status" value="1"/>
</dbReference>
<evidence type="ECO:0000313" key="3">
    <source>
        <dbReference type="EMBL" id="NSX54427.1"/>
    </source>
</evidence>